<name>A0A2D2LXF8_FAUOS</name>
<protein>
    <submittedName>
        <fullName evidence="1">Uncharacterized protein</fullName>
    </submittedName>
</protein>
<dbReference type="AlphaFoldDB" id="A0A2D2LXF8"/>
<accession>A0A2D2LXF8</accession>
<dbReference type="Proteomes" id="UP000229340">
    <property type="component" value="Plasmid pNP7-1"/>
</dbReference>
<evidence type="ECO:0000313" key="1">
    <source>
        <dbReference type="EMBL" id="ATR79676.1"/>
    </source>
</evidence>
<geneLocation type="plasmid" evidence="2">
    <name>pnp7-1</name>
</geneLocation>
<evidence type="ECO:0000313" key="2">
    <source>
        <dbReference type="Proteomes" id="UP000229340"/>
    </source>
</evidence>
<keyword evidence="1" id="KW-0614">Plasmid</keyword>
<reference evidence="2" key="1">
    <citation type="submission" date="2017-10" db="EMBL/GenBank/DDBJ databases">
        <title>Complete genome sequence of Moraxella osloensis NP7 isolated from human skin.</title>
        <authorList>
            <person name="Lee K."/>
            <person name="Lim J.Y."/>
            <person name="Hwang I."/>
        </authorList>
    </citation>
    <scope>NUCLEOTIDE SEQUENCE [LARGE SCALE GENOMIC DNA]</scope>
    <source>
        <strain evidence="2">NP7</strain>
        <plasmid evidence="2">pnp7-1</plasmid>
    </source>
</reference>
<sequence>MFKHFTNMQITFLADETENNSHYKISDNEVRYAIAYAKHYVLESGEVVIPDLLTPKDMLRNLSPLAEHCYKIYEFISHLSAQLTSFDIVFTGQDKRTGEQLINSFNIDNIEGLKDFAKDMFMYYLVSEVTQMHPVMDGIQPVLFENISMKDMLKSMSSGIIYPLVSILSLLEANNCSAARIDVTDGVYYFTLVNRQVLSLTVLSHENQSMLIELREDDTCSNQVGIFTKFLKPAGVVPVDKTSAGYEAKQFQNQRVYVLSYSVLTNIIKYDYVTTMPKLNYYRLLNNIKYR</sequence>
<proteinExistence type="predicted"/>
<gene>
    <name evidence="1" type="ORF">NP7_09940</name>
</gene>
<dbReference type="EMBL" id="CP024444">
    <property type="protein sequence ID" value="ATR79676.1"/>
    <property type="molecule type" value="Genomic_DNA"/>
</dbReference>
<organism evidence="1 2">
    <name type="scientific">Faucicola osloensis</name>
    <name type="common">Moraxella osloensis</name>
    <dbReference type="NCBI Taxonomy" id="34062"/>
    <lineage>
        <taxon>Bacteria</taxon>
        <taxon>Pseudomonadati</taxon>
        <taxon>Pseudomonadota</taxon>
        <taxon>Gammaproteobacteria</taxon>
        <taxon>Moraxellales</taxon>
        <taxon>Moraxellaceae</taxon>
        <taxon>Faucicola</taxon>
    </lineage>
</organism>